<protein>
    <submittedName>
        <fullName evidence="2">Uncharacterized protein</fullName>
    </submittedName>
</protein>
<dbReference type="EMBL" id="ASHM01031968">
    <property type="protein sequence ID" value="PNX77202.1"/>
    <property type="molecule type" value="Genomic_DNA"/>
</dbReference>
<evidence type="ECO:0000256" key="1">
    <source>
        <dbReference type="SAM" id="MobiDB-lite"/>
    </source>
</evidence>
<evidence type="ECO:0000313" key="2">
    <source>
        <dbReference type="EMBL" id="PNX77202.1"/>
    </source>
</evidence>
<feature type="region of interest" description="Disordered" evidence="1">
    <location>
        <begin position="1"/>
        <end position="25"/>
    </location>
</feature>
<accession>A0A2K3LF93</accession>
<reference evidence="2 3" key="2">
    <citation type="journal article" date="2017" name="Front. Plant Sci.">
        <title>Gene Classification and Mining of Molecular Markers Useful in Red Clover (Trifolium pratense) Breeding.</title>
        <authorList>
            <person name="Istvanek J."/>
            <person name="Dluhosova J."/>
            <person name="Dluhos P."/>
            <person name="Patkova L."/>
            <person name="Nedelnik J."/>
            <person name="Repkova J."/>
        </authorList>
    </citation>
    <scope>NUCLEOTIDE SEQUENCE [LARGE SCALE GENOMIC DNA]</scope>
    <source>
        <strain evidence="3">cv. Tatra</strain>
        <tissue evidence="2">Young leaves</tissue>
    </source>
</reference>
<sequence length="25" mass="2431">GIGAPAGTNPPPVDDFLNGPAINLL</sequence>
<organism evidence="2 3">
    <name type="scientific">Trifolium pratense</name>
    <name type="common">Red clover</name>
    <dbReference type="NCBI Taxonomy" id="57577"/>
    <lineage>
        <taxon>Eukaryota</taxon>
        <taxon>Viridiplantae</taxon>
        <taxon>Streptophyta</taxon>
        <taxon>Embryophyta</taxon>
        <taxon>Tracheophyta</taxon>
        <taxon>Spermatophyta</taxon>
        <taxon>Magnoliopsida</taxon>
        <taxon>eudicotyledons</taxon>
        <taxon>Gunneridae</taxon>
        <taxon>Pentapetalae</taxon>
        <taxon>rosids</taxon>
        <taxon>fabids</taxon>
        <taxon>Fabales</taxon>
        <taxon>Fabaceae</taxon>
        <taxon>Papilionoideae</taxon>
        <taxon>50 kb inversion clade</taxon>
        <taxon>NPAAA clade</taxon>
        <taxon>Hologalegina</taxon>
        <taxon>IRL clade</taxon>
        <taxon>Trifolieae</taxon>
        <taxon>Trifolium</taxon>
    </lineage>
</organism>
<feature type="non-terminal residue" evidence="2">
    <location>
        <position position="1"/>
    </location>
</feature>
<proteinExistence type="predicted"/>
<comment type="caution">
    <text evidence="2">The sequence shown here is derived from an EMBL/GenBank/DDBJ whole genome shotgun (WGS) entry which is preliminary data.</text>
</comment>
<name>A0A2K3LF93_TRIPR</name>
<evidence type="ECO:0000313" key="3">
    <source>
        <dbReference type="Proteomes" id="UP000236291"/>
    </source>
</evidence>
<gene>
    <name evidence="2" type="ORF">L195_g033165</name>
</gene>
<reference evidence="2 3" key="1">
    <citation type="journal article" date="2014" name="Am. J. Bot.">
        <title>Genome assembly and annotation for red clover (Trifolium pratense; Fabaceae).</title>
        <authorList>
            <person name="Istvanek J."/>
            <person name="Jaros M."/>
            <person name="Krenek A."/>
            <person name="Repkova J."/>
        </authorList>
    </citation>
    <scope>NUCLEOTIDE SEQUENCE [LARGE SCALE GENOMIC DNA]</scope>
    <source>
        <strain evidence="3">cv. Tatra</strain>
        <tissue evidence="2">Young leaves</tissue>
    </source>
</reference>
<dbReference type="Proteomes" id="UP000236291">
    <property type="component" value="Unassembled WGS sequence"/>
</dbReference>
<dbReference type="AlphaFoldDB" id="A0A2K3LF93"/>